<gene>
    <name evidence="1" type="ORF">SMTD_LOCUS6119</name>
</gene>
<dbReference type="Proteomes" id="UP000269396">
    <property type="component" value="Unassembled WGS sequence"/>
</dbReference>
<evidence type="ECO:0000313" key="2">
    <source>
        <dbReference type="Proteomes" id="UP000269396"/>
    </source>
</evidence>
<keyword evidence="2" id="KW-1185">Reference proteome</keyword>
<proteinExistence type="predicted"/>
<accession>A0A3P8CI81</accession>
<name>A0A3P8CI81_9TREM</name>
<sequence length="86" mass="10030">MTIFVFEIFRLQVRFLLPRFVDSHSLQLNGYIFPIVGNDRYKDCMYQPIERLSGASFPTCISVKSLILAPVNRKYLVVPLFNFVLL</sequence>
<dbReference type="EMBL" id="UZAL01027402">
    <property type="protein sequence ID" value="VDP32281.1"/>
    <property type="molecule type" value="Genomic_DNA"/>
</dbReference>
<reference evidence="1 2" key="1">
    <citation type="submission" date="2018-11" db="EMBL/GenBank/DDBJ databases">
        <authorList>
            <consortium name="Pathogen Informatics"/>
        </authorList>
    </citation>
    <scope>NUCLEOTIDE SEQUENCE [LARGE SCALE GENOMIC DNA]</scope>
    <source>
        <strain>Denwood</strain>
        <strain evidence="2">Zambia</strain>
    </source>
</reference>
<organism evidence="1 2">
    <name type="scientific">Schistosoma mattheei</name>
    <dbReference type="NCBI Taxonomy" id="31246"/>
    <lineage>
        <taxon>Eukaryota</taxon>
        <taxon>Metazoa</taxon>
        <taxon>Spiralia</taxon>
        <taxon>Lophotrochozoa</taxon>
        <taxon>Platyhelminthes</taxon>
        <taxon>Trematoda</taxon>
        <taxon>Digenea</taxon>
        <taxon>Strigeidida</taxon>
        <taxon>Schistosomatoidea</taxon>
        <taxon>Schistosomatidae</taxon>
        <taxon>Schistosoma</taxon>
    </lineage>
</organism>
<dbReference type="AlphaFoldDB" id="A0A3P8CI81"/>
<protein>
    <submittedName>
        <fullName evidence="1">Uncharacterized protein</fullName>
    </submittedName>
</protein>
<evidence type="ECO:0000313" key="1">
    <source>
        <dbReference type="EMBL" id="VDP32281.1"/>
    </source>
</evidence>